<dbReference type="Proteomes" id="UP000321379">
    <property type="component" value="Unassembled WGS sequence"/>
</dbReference>
<dbReference type="AlphaFoldDB" id="A0A5C8UUD6"/>
<reference evidence="3 4" key="1">
    <citation type="submission" date="2019-08" db="EMBL/GenBank/DDBJ databases">
        <title>Bacterial whole genome sequence for Glaciihabitans sp. CHu50b-6-2.</title>
        <authorList>
            <person name="Jin L."/>
        </authorList>
    </citation>
    <scope>NUCLEOTIDE SEQUENCE [LARGE SCALE GENOMIC DNA]</scope>
    <source>
        <strain evidence="3 4">CHu50b-6-2</strain>
    </source>
</reference>
<accession>A0A5C8UUD6</accession>
<keyword evidence="2" id="KW-1133">Transmembrane helix</keyword>
<feature type="region of interest" description="Disordered" evidence="1">
    <location>
        <begin position="85"/>
        <end position="115"/>
    </location>
</feature>
<sequence length="115" mass="11964">MLGYLAYTASSAALLGFGLDSLLEVGASLVAVWELSGSDDARRAIALLLLGGAYVGLGTYLLAVSLVALVAGDAEFIRRPIRGSVEHSRPPESFDGFANEVEANADPDLGGRPRD</sequence>
<feature type="transmembrane region" description="Helical" evidence="2">
    <location>
        <begin position="12"/>
        <end position="33"/>
    </location>
</feature>
<organism evidence="3 4">
    <name type="scientific">Lacisediminihabitans profunda</name>
    <dbReference type="NCBI Taxonomy" id="2594790"/>
    <lineage>
        <taxon>Bacteria</taxon>
        <taxon>Bacillati</taxon>
        <taxon>Actinomycetota</taxon>
        <taxon>Actinomycetes</taxon>
        <taxon>Micrococcales</taxon>
        <taxon>Microbacteriaceae</taxon>
        <taxon>Lacisediminihabitans</taxon>
    </lineage>
</organism>
<keyword evidence="4" id="KW-1185">Reference proteome</keyword>
<evidence type="ECO:0000313" key="3">
    <source>
        <dbReference type="EMBL" id="TXN32287.1"/>
    </source>
</evidence>
<evidence type="ECO:0000256" key="1">
    <source>
        <dbReference type="SAM" id="MobiDB-lite"/>
    </source>
</evidence>
<feature type="transmembrane region" description="Helical" evidence="2">
    <location>
        <begin position="45"/>
        <end position="72"/>
    </location>
</feature>
<gene>
    <name evidence="3" type="ORF">FVP33_01255</name>
</gene>
<evidence type="ECO:0000256" key="2">
    <source>
        <dbReference type="SAM" id="Phobius"/>
    </source>
</evidence>
<name>A0A5C8UUD6_9MICO</name>
<keyword evidence="2" id="KW-0812">Transmembrane</keyword>
<dbReference type="EMBL" id="VRMG01000003">
    <property type="protein sequence ID" value="TXN32287.1"/>
    <property type="molecule type" value="Genomic_DNA"/>
</dbReference>
<comment type="caution">
    <text evidence="3">The sequence shown here is derived from an EMBL/GenBank/DDBJ whole genome shotgun (WGS) entry which is preliminary data.</text>
</comment>
<evidence type="ECO:0000313" key="4">
    <source>
        <dbReference type="Proteomes" id="UP000321379"/>
    </source>
</evidence>
<keyword evidence="2" id="KW-0472">Membrane</keyword>
<proteinExistence type="predicted"/>
<protein>
    <submittedName>
        <fullName evidence="3">Uncharacterized protein</fullName>
    </submittedName>
</protein>